<dbReference type="SUPFAM" id="SSF51197">
    <property type="entry name" value="Clavaminate synthase-like"/>
    <property type="match status" value="1"/>
</dbReference>
<dbReference type="InterPro" id="IPR032852">
    <property type="entry name" value="ALKBH2"/>
</dbReference>
<feature type="region of interest" description="Disordered" evidence="4">
    <location>
        <begin position="365"/>
        <end position="392"/>
    </location>
</feature>
<evidence type="ECO:0000256" key="3">
    <source>
        <dbReference type="SAM" id="Coils"/>
    </source>
</evidence>
<feature type="binding site" evidence="2">
    <location>
        <position position="357"/>
    </location>
    <ligand>
        <name>2-oxoglutarate</name>
        <dbReference type="ChEBI" id="CHEBI:16810"/>
    </ligand>
</feature>
<feature type="binding site" evidence="2">
    <location>
        <position position="369"/>
    </location>
    <ligand>
        <name>2-oxoglutarate</name>
        <dbReference type="ChEBI" id="CHEBI:16810"/>
    </ligand>
</feature>
<sequence>MRYQLENLAKTRLARYIEDTEKQIKEKRCQYVSFQQLYLATYQENVFLKTRVRKLTKERDNAKKNLVSLINEVCRSKNKELKAFCCQFIVESKENFMKSDVKNEIRQFLKNHTARNQDVLKDEGNNNNLTDIIEQDCLILSEAPRLRGLPGEYVWTVKDKDGLIEKLYECNLQTDCDNGDTIRRIRQYSVYHDQDCLLDYSCSRTFVTDVCQSSGTHMVGNVKCVNYPITRKRFLTGSHAFQKFLEEVNVDHGTWKSIKDDGLDLEYSVLIPGPLASDIFNELEETLEYFSGNLSKIKVFGKIYPLPRRQVAYGDPGITYTFSNLTVPALPWPAPVLSLRDFLFKLRGIKYNFVLVNKYRDGNDHMGEHRDNEPELDPNVPIASMSFGEDRM</sequence>
<keyword evidence="3" id="KW-0175">Coiled coil</keyword>
<comment type="cofactor">
    <cofactor evidence="1">
        <name>Fe(2+)</name>
        <dbReference type="ChEBI" id="CHEBI:29033"/>
    </cofactor>
</comment>
<gene>
    <name evidence="6" type="ORF">LNINA_LOCUS11694</name>
</gene>
<evidence type="ECO:0000256" key="2">
    <source>
        <dbReference type="PIRSR" id="PIRSR632852-1"/>
    </source>
</evidence>
<dbReference type="AlphaFoldDB" id="A0AAV1JVM6"/>
<name>A0AAV1JVM6_9NEOP</name>
<organism evidence="6 7">
    <name type="scientific">Leptosia nina</name>
    <dbReference type="NCBI Taxonomy" id="320188"/>
    <lineage>
        <taxon>Eukaryota</taxon>
        <taxon>Metazoa</taxon>
        <taxon>Ecdysozoa</taxon>
        <taxon>Arthropoda</taxon>
        <taxon>Hexapoda</taxon>
        <taxon>Insecta</taxon>
        <taxon>Pterygota</taxon>
        <taxon>Neoptera</taxon>
        <taxon>Endopterygota</taxon>
        <taxon>Lepidoptera</taxon>
        <taxon>Glossata</taxon>
        <taxon>Ditrysia</taxon>
        <taxon>Papilionoidea</taxon>
        <taxon>Pieridae</taxon>
        <taxon>Pierinae</taxon>
        <taxon>Leptosia</taxon>
    </lineage>
</organism>
<evidence type="ECO:0000256" key="4">
    <source>
        <dbReference type="SAM" id="MobiDB-lite"/>
    </source>
</evidence>
<protein>
    <recommendedName>
        <fullName evidence="5">Alpha-ketoglutarate-dependent dioxygenase AlkB-like domain-containing protein</fullName>
    </recommendedName>
</protein>
<proteinExistence type="predicted"/>
<keyword evidence="7" id="KW-1185">Reference proteome</keyword>
<feature type="domain" description="Alpha-ketoglutarate-dependent dioxygenase AlkB-like" evidence="5">
    <location>
        <begin position="327"/>
        <end position="391"/>
    </location>
</feature>
<evidence type="ECO:0000313" key="6">
    <source>
        <dbReference type="EMBL" id="CAK1552663.1"/>
    </source>
</evidence>
<dbReference type="PANTHER" id="PTHR31573:SF1">
    <property type="entry name" value="DNA OXIDATIVE DEMETHYLASE ALKBH2"/>
    <property type="match status" value="1"/>
</dbReference>
<feature type="binding site" evidence="2">
    <location>
        <begin position="320"/>
        <end position="322"/>
    </location>
    <ligand>
        <name>substrate</name>
    </ligand>
</feature>
<evidence type="ECO:0000313" key="7">
    <source>
        <dbReference type="Proteomes" id="UP001497472"/>
    </source>
</evidence>
<dbReference type="Pfam" id="PF13532">
    <property type="entry name" value="2OG-FeII_Oxy_2"/>
    <property type="match status" value="1"/>
</dbReference>
<dbReference type="GO" id="GO:0051747">
    <property type="term" value="F:cytosine C-5 DNA demethylase activity"/>
    <property type="evidence" value="ECO:0007669"/>
    <property type="project" value="TreeGrafter"/>
</dbReference>
<dbReference type="GO" id="GO:0008198">
    <property type="term" value="F:ferrous iron binding"/>
    <property type="evidence" value="ECO:0007669"/>
    <property type="project" value="TreeGrafter"/>
</dbReference>
<dbReference type="GO" id="GO:0035516">
    <property type="term" value="F:broad specificity oxidative DNA demethylase activity"/>
    <property type="evidence" value="ECO:0007669"/>
    <property type="project" value="TreeGrafter"/>
</dbReference>
<dbReference type="EMBL" id="CAVLEF010000156">
    <property type="protein sequence ID" value="CAK1552663.1"/>
    <property type="molecule type" value="Genomic_DNA"/>
</dbReference>
<dbReference type="InterPro" id="IPR027450">
    <property type="entry name" value="AlkB-like"/>
</dbReference>
<accession>A0AAV1JVM6</accession>
<feature type="binding site" evidence="2">
    <location>
        <position position="359"/>
    </location>
    <ligand>
        <name>2-oxoglutarate</name>
        <dbReference type="ChEBI" id="CHEBI:16810"/>
    </ligand>
</feature>
<evidence type="ECO:0000259" key="5">
    <source>
        <dbReference type="Pfam" id="PF13532"/>
    </source>
</evidence>
<dbReference type="Proteomes" id="UP001497472">
    <property type="component" value="Unassembled WGS sequence"/>
</dbReference>
<feature type="binding site" evidence="2">
    <location>
        <begin position="300"/>
        <end position="302"/>
    </location>
    <ligand>
        <name>substrate</name>
    </ligand>
</feature>
<dbReference type="Gene3D" id="2.60.120.590">
    <property type="entry name" value="Alpha-ketoglutarate-dependent dioxygenase AlkB-like"/>
    <property type="match status" value="1"/>
</dbReference>
<dbReference type="GO" id="GO:0006307">
    <property type="term" value="P:DNA alkylation repair"/>
    <property type="evidence" value="ECO:0007669"/>
    <property type="project" value="TreeGrafter"/>
</dbReference>
<feature type="coiled-coil region" evidence="3">
    <location>
        <begin position="17"/>
        <end position="72"/>
    </location>
</feature>
<reference evidence="6 7" key="1">
    <citation type="submission" date="2023-11" db="EMBL/GenBank/DDBJ databases">
        <authorList>
            <person name="Okamura Y."/>
        </authorList>
    </citation>
    <scope>NUCLEOTIDE SEQUENCE [LARGE SCALE GENOMIC DNA]</scope>
</reference>
<evidence type="ECO:0000256" key="1">
    <source>
        <dbReference type="ARBA" id="ARBA00001954"/>
    </source>
</evidence>
<comment type="caution">
    <text evidence="6">The sequence shown here is derived from an EMBL/GenBank/DDBJ whole genome shotgun (WGS) entry which is preliminary data.</text>
</comment>
<dbReference type="InterPro" id="IPR037151">
    <property type="entry name" value="AlkB-like_sf"/>
</dbReference>
<dbReference type="PANTHER" id="PTHR31573">
    <property type="entry name" value="ALPHA-KETOGLUTARATE-DEPENDENT DIOXYGENASE ALKB HOMOLOG 2"/>
    <property type="match status" value="1"/>
</dbReference>